<dbReference type="RefSeq" id="WP_133768462.1">
    <property type="nucleotide sequence ID" value="NZ_SNZR01000011.1"/>
</dbReference>
<proteinExistence type="inferred from homology"/>
<evidence type="ECO:0000313" key="8">
    <source>
        <dbReference type="Proteomes" id="UP000295122"/>
    </source>
</evidence>
<evidence type="ECO:0000259" key="6">
    <source>
        <dbReference type="PROSITE" id="PS50893"/>
    </source>
</evidence>
<feature type="domain" description="ABC transporter" evidence="6">
    <location>
        <begin position="4"/>
        <end position="232"/>
    </location>
</feature>
<dbReference type="GO" id="GO:0016887">
    <property type="term" value="F:ATP hydrolysis activity"/>
    <property type="evidence" value="ECO:0007669"/>
    <property type="project" value="InterPro"/>
</dbReference>
<dbReference type="SMART" id="SM00382">
    <property type="entry name" value="AAA"/>
    <property type="match status" value="1"/>
</dbReference>
<comment type="caution">
    <text evidence="7">The sequence shown here is derived from an EMBL/GenBank/DDBJ whole genome shotgun (WGS) entry which is preliminary data.</text>
</comment>
<sequence length="236" mass="25694">MSLLEVERINALYGDSHVLFDLSIHVNEKEVVALLGRNGAGKTTTLRTIMGVLSPRSGEIRLDGKPISGLPPSAIARVGVQLVPEERAIFGGLTVEENLRLAALTAPKPWPLDRVYEVFPRLKERRTSRGRTLSGGEQQMLSIGRALIRDPRIILMDEPFEGLAPLIVRDLVNVSRALAAEGRTMIVVEQNVAAALSFADRVYGLNNGHVVYEGSAKELQAEPERMASFIGVGLHG</sequence>
<keyword evidence="4 7" id="KW-0067">ATP-binding</keyword>
<dbReference type="PANTHER" id="PTHR43820:SF2">
    <property type="entry name" value="ABC TRANSPORTER ATP-BINDING PROTEIN"/>
    <property type="match status" value="1"/>
</dbReference>
<dbReference type="InterPro" id="IPR003593">
    <property type="entry name" value="AAA+_ATPase"/>
</dbReference>
<reference evidence="7 8" key="1">
    <citation type="submission" date="2019-03" db="EMBL/GenBank/DDBJ databases">
        <title>Genomic Encyclopedia of Type Strains, Phase IV (KMG-IV): sequencing the most valuable type-strain genomes for metagenomic binning, comparative biology and taxonomic classification.</title>
        <authorList>
            <person name="Goeker M."/>
        </authorList>
    </citation>
    <scope>NUCLEOTIDE SEQUENCE [LARGE SCALE GENOMIC DNA]</scope>
    <source>
        <strain evidence="7 8">DSM 25903</strain>
    </source>
</reference>
<dbReference type="PANTHER" id="PTHR43820">
    <property type="entry name" value="HIGH-AFFINITY BRANCHED-CHAIN AMINO ACID TRANSPORT ATP-BINDING PROTEIN LIVF"/>
    <property type="match status" value="1"/>
</dbReference>
<keyword evidence="5" id="KW-0029">Amino-acid transport</keyword>
<name>A0A4R7C5V4_9HYPH</name>
<dbReference type="GO" id="GO:0015807">
    <property type="term" value="P:L-amino acid transport"/>
    <property type="evidence" value="ECO:0007669"/>
    <property type="project" value="TreeGrafter"/>
</dbReference>
<protein>
    <submittedName>
        <fullName evidence="7">Amino acid/amide ABC transporter ATP-binding protein 2 (HAAT family)</fullName>
    </submittedName>
</protein>
<gene>
    <name evidence="7" type="ORF">EV668_0725</name>
</gene>
<evidence type="ECO:0000256" key="5">
    <source>
        <dbReference type="ARBA" id="ARBA00022970"/>
    </source>
</evidence>
<dbReference type="PROSITE" id="PS50893">
    <property type="entry name" value="ABC_TRANSPORTER_2"/>
    <property type="match status" value="1"/>
</dbReference>
<evidence type="ECO:0000313" key="7">
    <source>
        <dbReference type="EMBL" id="TDR93463.1"/>
    </source>
</evidence>
<dbReference type="GO" id="GO:0015658">
    <property type="term" value="F:branched-chain amino acid transmembrane transporter activity"/>
    <property type="evidence" value="ECO:0007669"/>
    <property type="project" value="TreeGrafter"/>
</dbReference>
<dbReference type="InterPro" id="IPR003439">
    <property type="entry name" value="ABC_transporter-like_ATP-bd"/>
</dbReference>
<comment type="similarity">
    <text evidence="1">Belongs to the ABC transporter superfamily.</text>
</comment>
<dbReference type="AlphaFoldDB" id="A0A4R7C5V4"/>
<dbReference type="InterPro" id="IPR017871">
    <property type="entry name" value="ABC_transporter-like_CS"/>
</dbReference>
<keyword evidence="3" id="KW-0547">Nucleotide-binding</keyword>
<dbReference type="Proteomes" id="UP000295122">
    <property type="component" value="Unassembled WGS sequence"/>
</dbReference>
<dbReference type="InterPro" id="IPR052156">
    <property type="entry name" value="BCAA_Transport_ATP-bd_LivF"/>
</dbReference>
<dbReference type="GO" id="GO:0005524">
    <property type="term" value="F:ATP binding"/>
    <property type="evidence" value="ECO:0007669"/>
    <property type="project" value="UniProtKB-KW"/>
</dbReference>
<evidence type="ECO:0000256" key="3">
    <source>
        <dbReference type="ARBA" id="ARBA00022741"/>
    </source>
</evidence>
<dbReference type="Gene3D" id="3.40.50.300">
    <property type="entry name" value="P-loop containing nucleotide triphosphate hydrolases"/>
    <property type="match status" value="1"/>
</dbReference>
<evidence type="ECO:0000256" key="4">
    <source>
        <dbReference type="ARBA" id="ARBA00022840"/>
    </source>
</evidence>
<accession>A0A4R7C5V4</accession>
<dbReference type="Pfam" id="PF00005">
    <property type="entry name" value="ABC_tran"/>
    <property type="match status" value="1"/>
</dbReference>
<dbReference type="OrthoDB" id="7846240at2"/>
<keyword evidence="2" id="KW-0813">Transport</keyword>
<dbReference type="PROSITE" id="PS00211">
    <property type="entry name" value="ABC_TRANSPORTER_1"/>
    <property type="match status" value="1"/>
</dbReference>
<organism evidence="7 8">
    <name type="scientific">Enterovirga rhinocerotis</name>
    <dbReference type="NCBI Taxonomy" id="1339210"/>
    <lineage>
        <taxon>Bacteria</taxon>
        <taxon>Pseudomonadati</taxon>
        <taxon>Pseudomonadota</taxon>
        <taxon>Alphaproteobacteria</taxon>
        <taxon>Hyphomicrobiales</taxon>
        <taxon>Methylobacteriaceae</taxon>
        <taxon>Enterovirga</taxon>
    </lineage>
</organism>
<dbReference type="InterPro" id="IPR027417">
    <property type="entry name" value="P-loop_NTPase"/>
</dbReference>
<keyword evidence="8" id="KW-1185">Reference proteome</keyword>
<evidence type="ECO:0000256" key="2">
    <source>
        <dbReference type="ARBA" id="ARBA00022448"/>
    </source>
</evidence>
<dbReference type="CDD" id="cd03224">
    <property type="entry name" value="ABC_TM1139_LivF_branched"/>
    <property type="match status" value="1"/>
</dbReference>
<dbReference type="EMBL" id="SNZR01000011">
    <property type="protein sequence ID" value="TDR93463.1"/>
    <property type="molecule type" value="Genomic_DNA"/>
</dbReference>
<evidence type="ECO:0000256" key="1">
    <source>
        <dbReference type="ARBA" id="ARBA00005417"/>
    </source>
</evidence>
<dbReference type="SUPFAM" id="SSF52540">
    <property type="entry name" value="P-loop containing nucleoside triphosphate hydrolases"/>
    <property type="match status" value="1"/>
</dbReference>